<name>A0A4Y2BZY4_ARAVE</name>
<dbReference type="AlphaFoldDB" id="A0A4Y2BZY4"/>
<accession>A0A4Y2BZY4</accession>
<dbReference type="EMBL" id="BGPR01084837">
    <property type="protein sequence ID" value="GBL97055.1"/>
    <property type="molecule type" value="Genomic_DNA"/>
</dbReference>
<organism evidence="1 2">
    <name type="scientific">Araneus ventricosus</name>
    <name type="common">Orbweaver spider</name>
    <name type="synonym">Epeira ventricosa</name>
    <dbReference type="NCBI Taxonomy" id="182803"/>
    <lineage>
        <taxon>Eukaryota</taxon>
        <taxon>Metazoa</taxon>
        <taxon>Ecdysozoa</taxon>
        <taxon>Arthropoda</taxon>
        <taxon>Chelicerata</taxon>
        <taxon>Arachnida</taxon>
        <taxon>Araneae</taxon>
        <taxon>Araneomorphae</taxon>
        <taxon>Entelegynae</taxon>
        <taxon>Araneoidea</taxon>
        <taxon>Araneidae</taxon>
        <taxon>Araneus</taxon>
    </lineage>
</organism>
<gene>
    <name evidence="1" type="ORF">AVEN_196589_1</name>
</gene>
<dbReference type="Proteomes" id="UP000499080">
    <property type="component" value="Unassembled WGS sequence"/>
</dbReference>
<protein>
    <submittedName>
        <fullName evidence="1">Uncharacterized protein</fullName>
    </submittedName>
</protein>
<comment type="caution">
    <text evidence="1">The sequence shown here is derived from an EMBL/GenBank/DDBJ whole genome shotgun (WGS) entry which is preliminary data.</text>
</comment>
<evidence type="ECO:0000313" key="1">
    <source>
        <dbReference type="EMBL" id="GBL97055.1"/>
    </source>
</evidence>
<proteinExistence type="predicted"/>
<evidence type="ECO:0000313" key="2">
    <source>
        <dbReference type="Proteomes" id="UP000499080"/>
    </source>
</evidence>
<reference evidence="1 2" key="1">
    <citation type="journal article" date="2019" name="Sci. Rep.">
        <title>Orb-weaving spider Araneus ventricosus genome elucidates the spidroin gene catalogue.</title>
        <authorList>
            <person name="Kono N."/>
            <person name="Nakamura H."/>
            <person name="Ohtoshi R."/>
            <person name="Moran D.A.P."/>
            <person name="Shinohara A."/>
            <person name="Yoshida Y."/>
            <person name="Fujiwara M."/>
            <person name="Mori M."/>
            <person name="Tomita M."/>
            <person name="Arakawa K."/>
        </authorList>
    </citation>
    <scope>NUCLEOTIDE SEQUENCE [LARGE SCALE GENOMIC DNA]</scope>
</reference>
<sequence length="54" mass="6171">DPLPLVPEKGRFQSPATDHTQVAKPKQYLCAQWYIVDSPIPELLLLLNIAHHHM</sequence>
<keyword evidence="2" id="KW-1185">Reference proteome</keyword>
<feature type="non-terminal residue" evidence="1">
    <location>
        <position position="1"/>
    </location>
</feature>